<dbReference type="SUPFAM" id="SSF53448">
    <property type="entry name" value="Nucleotide-diphospho-sugar transferases"/>
    <property type="match status" value="1"/>
</dbReference>
<accession>A0A5J6VKP2</accession>
<dbReference type="InterPro" id="IPR029044">
    <property type="entry name" value="Nucleotide-diphossugar_trans"/>
</dbReference>
<organism evidence="3">
    <name type="scientific">Megaviridae environmental sample</name>
    <dbReference type="NCBI Taxonomy" id="1737588"/>
    <lineage>
        <taxon>Viruses</taxon>
        <taxon>Varidnaviria</taxon>
        <taxon>Bamfordvirae</taxon>
        <taxon>Nucleocytoviricota</taxon>
        <taxon>Megaviricetes</taxon>
        <taxon>Imitervirales</taxon>
        <taxon>Mimiviridae</taxon>
        <taxon>environmental samples</taxon>
    </lineage>
</organism>
<evidence type="ECO:0000259" key="2">
    <source>
        <dbReference type="SMART" id="SM00672"/>
    </source>
</evidence>
<dbReference type="EMBL" id="MN448274">
    <property type="protein sequence ID" value="QFG74001.1"/>
    <property type="molecule type" value="Genomic_DNA"/>
</dbReference>
<dbReference type="PANTHER" id="PTHR12203:SF119">
    <property type="entry name" value="GLYCOSYL TRANSFERASE CAP10 DOMAIN-CONTAINING PROTEIN"/>
    <property type="match status" value="1"/>
</dbReference>
<dbReference type="Pfam" id="PF02709">
    <property type="entry name" value="Glyco_transf_7C"/>
    <property type="match status" value="1"/>
</dbReference>
<dbReference type="InterPro" id="IPR027791">
    <property type="entry name" value="Galactosyl_T_C"/>
</dbReference>
<dbReference type="InterPro" id="IPR006598">
    <property type="entry name" value="CAP10"/>
</dbReference>
<evidence type="ECO:0000313" key="3">
    <source>
        <dbReference type="EMBL" id="QFG74001.1"/>
    </source>
</evidence>
<evidence type="ECO:0000256" key="1">
    <source>
        <dbReference type="ARBA" id="ARBA00022679"/>
    </source>
</evidence>
<proteinExistence type="predicted"/>
<keyword evidence="1 3" id="KW-0808">Transferase</keyword>
<protein>
    <submittedName>
        <fullName evidence="3">Glycosyltransferase family 90</fullName>
    </submittedName>
</protein>
<reference evidence="3" key="1">
    <citation type="journal article" date="2019" name="Philos. Trans. R. Soc. Lond., B, Biol. Sci.">
        <title>Targeted metagenomic recovery of four divergent viruses reveals shared and distinctive characteristics of giant viruses of marine eukaryotes.</title>
        <authorList>
            <person name="Needham D.M."/>
            <person name="Poirier C."/>
            <person name="Hehenberger E."/>
            <person name="Jimenez V."/>
            <person name="Swalwell J.E."/>
            <person name="Santoro A.E."/>
            <person name="Worden A.Z."/>
        </authorList>
    </citation>
    <scope>NUCLEOTIDE SEQUENCE</scope>
    <source>
        <strain evidence="3">OPacV-662</strain>
    </source>
</reference>
<dbReference type="GO" id="GO:0005975">
    <property type="term" value="P:carbohydrate metabolic process"/>
    <property type="evidence" value="ECO:0007669"/>
    <property type="project" value="InterPro"/>
</dbReference>
<dbReference type="SMART" id="SM00672">
    <property type="entry name" value="CAP10"/>
    <property type="match status" value="1"/>
</dbReference>
<dbReference type="InterPro" id="IPR051091">
    <property type="entry name" value="O-Glucosyltr/Glycosyltrsf_90"/>
</dbReference>
<dbReference type="InterPro" id="IPR003859">
    <property type="entry name" value="Galactosyl_T"/>
</dbReference>
<sequence length="825" mass="96978">MKYFTPLETLKYSKRPLYYIDTPCKTWRDFTDDITNPKFRNFNQIIYHAGDRPDFWRYGLLWAMILHKKSSSESNESSESNKTKKSNYVLPPQINTTYYTSSLQATVNTFNYMWCKFKKGVYVAIRNNQLVAYLPFSNARYRSTWYRFLHLNHKDRIILKKLYQIELRLLKNTHRNYGFTTMIDLWKKHNHLELVTERLFRKAMGHKYHSNRRMWYANNCFFRNDPKLEEGDKQTNVYLHMLQTLCKERQLPDVDFFLNLRDFSILKKDFTEPYDAMYGDNHPLDPIEHPIESTKSIDKSSGSNGSIHMAPIFGYCGRQNYADIPMPTYEDWVDQVNVVFPDGCKKPTTELIVPWKKRIPKLVFRGSATGCGVSIETNIRLRATKLALESPLADYMDIGITNWKTRIHYRKGYPFVKLEPTSLPKNMQTLATKLSQWKQAQYKYHLYLDGHAAACRLGNMFKGGNLIMIPTSEHILWFTHLLKPWKHYVPVKADLSDMTEKLKWCLDNDTKCKRIAENALLFYQTYLSREHILRFWESALYRIASKKSQDIKINPSLKLTPPTVVLAYRDPGDNTRKLQLHRYLELALKFFPKTPIIIVEQSSQHKFNLGALKNIGFRQCNTQGIIFSDIDMFPDYNLLPFYTGEKVITGAISMATRGTRYQIKTVFKGGKPQKFKVFMGGIMAFERTVFEKINGYPSNYWGWGGEDDDLRLRCVYGGVTIGIPKKGTVIDLEEDDGLINAKTKTKKHLNEENKENKRWEKWQQVKATYKRMGLSSLKYEIHSEKTHKGIRHIKVILHHHDDNHANDRSMEDIRRDQLELKHEFI</sequence>
<dbReference type="PANTHER" id="PTHR12203">
    <property type="entry name" value="KDEL LYS-ASP-GLU-LEU CONTAINING - RELATED"/>
    <property type="match status" value="1"/>
</dbReference>
<feature type="domain" description="Glycosyl transferase CAP10" evidence="2">
    <location>
        <begin position="250"/>
        <end position="546"/>
    </location>
</feature>
<name>A0A5J6VKP2_9VIRU</name>
<dbReference type="GO" id="GO:0016757">
    <property type="term" value="F:glycosyltransferase activity"/>
    <property type="evidence" value="ECO:0007669"/>
    <property type="project" value="InterPro"/>
</dbReference>
<dbReference type="PRINTS" id="PR02050">
    <property type="entry name" value="B14GALTRFASE"/>
</dbReference>
<dbReference type="Pfam" id="PF05686">
    <property type="entry name" value="Glyco_transf_90"/>
    <property type="match status" value="1"/>
</dbReference>
<dbReference type="Gene3D" id="3.90.550.10">
    <property type="entry name" value="Spore Coat Polysaccharide Biosynthesis Protein SpsA, Chain A"/>
    <property type="match status" value="1"/>
</dbReference>